<sequence>MLHKLWDRIIYRDPRFYAAFPSVATLADGSVVVAFRRARDHRWLHGHRPPAGHEDFGSVDHLDVRSHLALQRLSDDMEPLGEPSMLPPDPEAADQDASLLVLRDGRLIVAGFCWYPVSAAHVGTLRAMGVGLAGSPERTGCQFIFWGGYTRVSADGGRSWSPHRFLPVVPDLPDLVPELRPYLGGPVRGRMVEASDGTIHLASYAVRPEGGRHVALHHASTDGGDSWTYRGVIAEDKDGAAGFCEPALQCLADGRLVAFHRTFGLEDRLATSISHDGGRSWERWTVHGVVGHPTDACALPDGRVLLVYGYRHAPYGVRARLWNPERQSIDETEEFIIRDDAPSPDVGYPWASVTPDGRILVVYYIADGRGIRHVEASLLALTP</sequence>
<keyword evidence="3" id="KW-1185">Reference proteome</keyword>
<dbReference type="Pfam" id="PF13088">
    <property type="entry name" value="BNR_2"/>
    <property type="match status" value="1"/>
</dbReference>
<evidence type="ECO:0000313" key="3">
    <source>
        <dbReference type="Proteomes" id="UP000584642"/>
    </source>
</evidence>
<dbReference type="InterPro" id="IPR036278">
    <property type="entry name" value="Sialidase_sf"/>
</dbReference>
<evidence type="ECO:0000313" key="2">
    <source>
        <dbReference type="EMBL" id="NYZ22467.1"/>
    </source>
</evidence>
<comment type="caution">
    <text evidence="2">The sequence shown here is derived from an EMBL/GenBank/DDBJ whole genome shotgun (WGS) entry which is preliminary data.</text>
</comment>
<name>A0ABX2TEJ3_9PROT</name>
<evidence type="ECO:0000259" key="1">
    <source>
        <dbReference type="Pfam" id="PF13088"/>
    </source>
</evidence>
<dbReference type="SUPFAM" id="SSF50939">
    <property type="entry name" value="Sialidases"/>
    <property type="match status" value="1"/>
</dbReference>
<dbReference type="PANTHER" id="PTHR43752:SF2">
    <property type="entry name" value="BNR_ASP-BOX REPEAT FAMILY PROTEIN"/>
    <property type="match status" value="1"/>
</dbReference>
<dbReference type="EMBL" id="JABFDB010000019">
    <property type="protein sequence ID" value="NYZ22467.1"/>
    <property type="molecule type" value="Genomic_DNA"/>
</dbReference>
<dbReference type="CDD" id="cd15482">
    <property type="entry name" value="Sialidase_non-viral"/>
    <property type="match status" value="1"/>
</dbReference>
<accession>A0ABX2TEJ3</accession>
<gene>
    <name evidence="2" type="ORF">HND93_22390</name>
</gene>
<dbReference type="InterPro" id="IPR011040">
    <property type="entry name" value="Sialidase"/>
</dbReference>
<dbReference type="Gene3D" id="2.120.10.10">
    <property type="match status" value="1"/>
</dbReference>
<feature type="domain" description="Sialidase" evidence="1">
    <location>
        <begin position="149"/>
        <end position="359"/>
    </location>
</feature>
<dbReference type="PANTHER" id="PTHR43752">
    <property type="entry name" value="BNR/ASP-BOX REPEAT FAMILY PROTEIN"/>
    <property type="match status" value="1"/>
</dbReference>
<reference evidence="2 3" key="1">
    <citation type="submission" date="2020-05" db="EMBL/GenBank/DDBJ databases">
        <title>Azospirillum oleiclasticum sp. nov, a nitrogen-fixing and heavy crude oil-emulsifying bacterium isolated from the crude oil of Yumen Oilfield.</title>
        <authorList>
            <person name="Wu D."/>
            <person name="Cai M."/>
            <person name="Zhang X."/>
        </authorList>
    </citation>
    <scope>NUCLEOTIDE SEQUENCE [LARGE SCALE GENOMIC DNA]</scope>
    <source>
        <strain evidence="2 3">ROY-1-1-2</strain>
    </source>
</reference>
<organism evidence="2 3">
    <name type="scientific">Azospirillum oleiclasticum</name>
    <dbReference type="NCBI Taxonomy" id="2735135"/>
    <lineage>
        <taxon>Bacteria</taxon>
        <taxon>Pseudomonadati</taxon>
        <taxon>Pseudomonadota</taxon>
        <taxon>Alphaproteobacteria</taxon>
        <taxon>Rhodospirillales</taxon>
        <taxon>Azospirillaceae</taxon>
        <taxon>Azospirillum</taxon>
    </lineage>
</organism>
<dbReference type="Proteomes" id="UP000584642">
    <property type="component" value="Unassembled WGS sequence"/>
</dbReference>
<proteinExistence type="predicted"/>
<protein>
    <submittedName>
        <fullName evidence="2">Exo-alpha-sialidase</fullName>
    </submittedName>
</protein>